<sequence length="438" mass="49805">MLSIPASFSLMGVCTDQALTAINELKDGLGSRWCESRVRRTSGRRMVRLGCLVRDLGSVSPPLLGFGTKHTAEVKGNTDGHGLVKVGSYDRGTKVFVEMYDSDGSGILLENRTRLIESQGRGSSEMEKEWRFSQVAGRGSASEGMLTWRERITVRTRGLPLDRKRRIGSTKGTGPNMHAWKGKRIGGLSCWLAGPKGDDTFGGLRFARELVQNLGEQNQSSGPSIICHDSGRHHNDIGLTMDQWRISNAMQSVFRWFLMRSGLRECMKWIIVIQGWANNYAMGFAWLMKAGLRKRVSMQRKQRDRGGKKEEPEFKLMADRVTKLMEKLKFSEEELMEVGEMEGTQLGNVDGSKKWKEFPNPFALKFIRVNYVEVETIFSWRLRIQVSRIQVVIFSGCFSSLVRFLRLTENEGVRFRDLTISSRRLEDQLVREFVKSIQ</sequence>
<name>A0ABR2NM96_9ROSI</name>
<proteinExistence type="predicted"/>
<accession>A0ABR2NM96</accession>
<gene>
    <name evidence="1" type="ORF">V6N11_069003</name>
</gene>
<dbReference type="EMBL" id="JBBPBN010000123">
    <property type="protein sequence ID" value="KAK8977301.1"/>
    <property type="molecule type" value="Genomic_DNA"/>
</dbReference>
<keyword evidence="2" id="KW-1185">Reference proteome</keyword>
<evidence type="ECO:0000313" key="2">
    <source>
        <dbReference type="Proteomes" id="UP001396334"/>
    </source>
</evidence>
<protein>
    <recommendedName>
        <fullName evidence="3">DUF4283 domain-containing protein</fullName>
    </recommendedName>
</protein>
<reference evidence="1 2" key="1">
    <citation type="journal article" date="2024" name="G3 (Bethesda)">
        <title>Genome assembly of Hibiscus sabdariffa L. provides insights into metabolisms of medicinal natural products.</title>
        <authorList>
            <person name="Kim T."/>
        </authorList>
    </citation>
    <scope>NUCLEOTIDE SEQUENCE [LARGE SCALE GENOMIC DNA]</scope>
    <source>
        <strain evidence="1">TK-2024</strain>
        <tissue evidence="1">Old leaves</tissue>
    </source>
</reference>
<organism evidence="1 2">
    <name type="scientific">Hibiscus sabdariffa</name>
    <name type="common">roselle</name>
    <dbReference type="NCBI Taxonomy" id="183260"/>
    <lineage>
        <taxon>Eukaryota</taxon>
        <taxon>Viridiplantae</taxon>
        <taxon>Streptophyta</taxon>
        <taxon>Embryophyta</taxon>
        <taxon>Tracheophyta</taxon>
        <taxon>Spermatophyta</taxon>
        <taxon>Magnoliopsida</taxon>
        <taxon>eudicotyledons</taxon>
        <taxon>Gunneridae</taxon>
        <taxon>Pentapetalae</taxon>
        <taxon>rosids</taxon>
        <taxon>malvids</taxon>
        <taxon>Malvales</taxon>
        <taxon>Malvaceae</taxon>
        <taxon>Malvoideae</taxon>
        <taxon>Hibiscus</taxon>
    </lineage>
</organism>
<evidence type="ECO:0008006" key="3">
    <source>
        <dbReference type="Google" id="ProtNLM"/>
    </source>
</evidence>
<dbReference type="Proteomes" id="UP001396334">
    <property type="component" value="Unassembled WGS sequence"/>
</dbReference>
<comment type="caution">
    <text evidence="1">The sequence shown here is derived from an EMBL/GenBank/DDBJ whole genome shotgun (WGS) entry which is preliminary data.</text>
</comment>
<evidence type="ECO:0000313" key="1">
    <source>
        <dbReference type="EMBL" id="KAK8977301.1"/>
    </source>
</evidence>